<name>A0A931BP31_9HYPH</name>
<evidence type="ECO:0000256" key="1">
    <source>
        <dbReference type="ARBA" id="ARBA00004141"/>
    </source>
</evidence>
<accession>A0A931BP31</accession>
<dbReference type="SUPFAM" id="SSF103481">
    <property type="entry name" value="Multidrug resistance efflux transporter EmrE"/>
    <property type="match status" value="2"/>
</dbReference>
<proteinExistence type="inferred from homology"/>
<evidence type="ECO:0000259" key="7">
    <source>
        <dbReference type="Pfam" id="PF00892"/>
    </source>
</evidence>
<feature type="domain" description="EamA" evidence="7">
    <location>
        <begin position="163"/>
        <end position="296"/>
    </location>
</feature>
<evidence type="ECO:0000256" key="2">
    <source>
        <dbReference type="ARBA" id="ARBA00007362"/>
    </source>
</evidence>
<gene>
    <name evidence="8" type="ORF">I2H38_15810</name>
</gene>
<evidence type="ECO:0000256" key="5">
    <source>
        <dbReference type="ARBA" id="ARBA00023136"/>
    </source>
</evidence>
<feature type="transmembrane region" description="Helical" evidence="6">
    <location>
        <begin position="223"/>
        <end position="244"/>
    </location>
</feature>
<feature type="transmembrane region" description="Helical" evidence="6">
    <location>
        <begin position="155"/>
        <end position="178"/>
    </location>
</feature>
<dbReference type="GO" id="GO:0016020">
    <property type="term" value="C:membrane"/>
    <property type="evidence" value="ECO:0007669"/>
    <property type="project" value="UniProtKB-SubCell"/>
</dbReference>
<evidence type="ECO:0000256" key="4">
    <source>
        <dbReference type="ARBA" id="ARBA00022989"/>
    </source>
</evidence>
<dbReference type="RefSeq" id="WP_196272825.1">
    <property type="nucleotide sequence ID" value="NZ_JADQDO010000008.1"/>
</dbReference>
<dbReference type="AlphaFoldDB" id="A0A931BP31"/>
<dbReference type="EMBL" id="JADQDO010000008">
    <property type="protein sequence ID" value="MBF9234841.1"/>
    <property type="molecule type" value="Genomic_DNA"/>
</dbReference>
<dbReference type="Pfam" id="PF00892">
    <property type="entry name" value="EamA"/>
    <property type="match status" value="2"/>
</dbReference>
<dbReference type="PANTHER" id="PTHR32322:SF2">
    <property type="entry name" value="EAMA DOMAIN-CONTAINING PROTEIN"/>
    <property type="match status" value="1"/>
</dbReference>
<keyword evidence="5 6" id="KW-0472">Membrane</keyword>
<feature type="transmembrane region" description="Helical" evidence="6">
    <location>
        <begin position="280"/>
        <end position="297"/>
    </location>
</feature>
<dbReference type="Proteomes" id="UP000599312">
    <property type="component" value="Unassembled WGS sequence"/>
</dbReference>
<evidence type="ECO:0000256" key="6">
    <source>
        <dbReference type="SAM" id="Phobius"/>
    </source>
</evidence>
<reference evidence="8" key="1">
    <citation type="submission" date="2020-11" db="EMBL/GenBank/DDBJ databases">
        <authorList>
            <person name="Kim M.K."/>
        </authorList>
    </citation>
    <scope>NUCLEOTIDE SEQUENCE</scope>
    <source>
        <strain evidence="8">BT350</strain>
    </source>
</reference>
<comment type="caution">
    <text evidence="8">The sequence shown here is derived from an EMBL/GenBank/DDBJ whole genome shotgun (WGS) entry which is preliminary data.</text>
</comment>
<comment type="similarity">
    <text evidence="2">Belongs to the EamA transporter family.</text>
</comment>
<keyword evidence="3 6" id="KW-0812">Transmembrane</keyword>
<dbReference type="PANTHER" id="PTHR32322">
    <property type="entry name" value="INNER MEMBRANE TRANSPORTER"/>
    <property type="match status" value="1"/>
</dbReference>
<keyword evidence="4 6" id="KW-1133">Transmembrane helix</keyword>
<evidence type="ECO:0000313" key="9">
    <source>
        <dbReference type="Proteomes" id="UP000599312"/>
    </source>
</evidence>
<feature type="transmembrane region" description="Helical" evidence="6">
    <location>
        <begin position="256"/>
        <end position="274"/>
    </location>
</feature>
<sequence length="301" mass="32326">MNILHSFRKILFGNAYLLLVLTTLFWGGNGVAGRLAVGEISPMVLVALRWVVVVAITLPLVGRQLVDAWPKLKGHGWLIVAMGTCGFTAFNALFYGAAHYTSAVNLTIFQGAIPVLVLIGAVLFFRNRVRPLQVLGMAVTMVGVIVVSVRGDMAVLRAMALNFGDVLMLIACLFYAGYTLGLRQRPAVPGFVFFTALAFVAFLTSLPLLAVEMASGAAQWPTLKGWLVLLYVAVLPSLVAQIFFIRGVELIGPARAGLFVNLVPVFGALLAVILLGEPFASYHAIGLVMVLGGIWLAERKT</sequence>
<comment type="subcellular location">
    <subcellularLocation>
        <location evidence="1">Membrane</location>
        <topology evidence="1">Multi-pass membrane protein</topology>
    </subcellularLocation>
</comment>
<evidence type="ECO:0000256" key="3">
    <source>
        <dbReference type="ARBA" id="ARBA00022692"/>
    </source>
</evidence>
<feature type="transmembrane region" description="Helical" evidence="6">
    <location>
        <begin position="12"/>
        <end position="28"/>
    </location>
</feature>
<dbReference type="InterPro" id="IPR037185">
    <property type="entry name" value="EmrE-like"/>
</dbReference>
<feature type="transmembrane region" description="Helical" evidence="6">
    <location>
        <begin position="190"/>
        <end position="211"/>
    </location>
</feature>
<feature type="domain" description="EamA" evidence="7">
    <location>
        <begin position="15"/>
        <end position="148"/>
    </location>
</feature>
<keyword evidence="9" id="KW-1185">Reference proteome</keyword>
<feature type="transmembrane region" description="Helical" evidence="6">
    <location>
        <begin position="40"/>
        <end position="62"/>
    </location>
</feature>
<dbReference type="Gene3D" id="1.10.3730.20">
    <property type="match status" value="1"/>
</dbReference>
<dbReference type="InterPro" id="IPR000620">
    <property type="entry name" value="EamA_dom"/>
</dbReference>
<feature type="transmembrane region" description="Helical" evidence="6">
    <location>
        <begin position="103"/>
        <end position="125"/>
    </location>
</feature>
<evidence type="ECO:0000313" key="8">
    <source>
        <dbReference type="EMBL" id="MBF9234841.1"/>
    </source>
</evidence>
<feature type="transmembrane region" description="Helical" evidence="6">
    <location>
        <begin position="74"/>
        <end position="97"/>
    </location>
</feature>
<dbReference type="InterPro" id="IPR050638">
    <property type="entry name" value="AA-Vitamin_Transporters"/>
</dbReference>
<protein>
    <submittedName>
        <fullName evidence="8">DMT family transporter</fullName>
    </submittedName>
</protein>
<organism evidence="8 9">
    <name type="scientific">Microvirga alba</name>
    <dbReference type="NCBI Taxonomy" id="2791025"/>
    <lineage>
        <taxon>Bacteria</taxon>
        <taxon>Pseudomonadati</taxon>
        <taxon>Pseudomonadota</taxon>
        <taxon>Alphaproteobacteria</taxon>
        <taxon>Hyphomicrobiales</taxon>
        <taxon>Methylobacteriaceae</taxon>
        <taxon>Microvirga</taxon>
    </lineage>
</organism>
<feature type="transmembrane region" description="Helical" evidence="6">
    <location>
        <begin position="132"/>
        <end position="149"/>
    </location>
</feature>